<evidence type="ECO:0000313" key="2">
    <source>
        <dbReference type="EnsemblMetazoa" id="ASIC015173-PA"/>
    </source>
</evidence>
<evidence type="ECO:0000313" key="3">
    <source>
        <dbReference type="Proteomes" id="UP000030765"/>
    </source>
</evidence>
<keyword evidence="3" id="KW-1185">Reference proteome</keyword>
<protein>
    <submittedName>
        <fullName evidence="1 2">Fimbrial assembly family protein</fullName>
    </submittedName>
</protein>
<accession>A0A084WA80</accession>
<dbReference type="AlphaFoldDB" id="A0A084WA80"/>
<gene>
    <name evidence="1" type="ORF">ZHAS_00015173</name>
</gene>
<dbReference type="EMBL" id="ATLV01022049">
    <property type="status" value="NOT_ANNOTATED_CDS"/>
    <property type="molecule type" value="Genomic_DNA"/>
</dbReference>
<dbReference type="EnsemblMetazoa" id="ASIC015173-RA">
    <property type="protein sequence ID" value="ASIC015173-PA"/>
    <property type="gene ID" value="ASIC015173"/>
</dbReference>
<sequence length="71" mass="7939">MVSIPPEEGRGEWLKAGNHLRIISSSFFIQKREVPRGGQGVERVASSVVQNVNPIQEKSLMRNFRCTISSV</sequence>
<dbReference type="VEuPathDB" id="VectorBase:ASIC015173"/>
<proteinExistence type="predicted"/>
<evidence type="ECO:0000313" key="1">
    <source>
        <dbReference type="EMBL" id="KFB47124.1"/>
    </source>
</evidence>
<organism evidence="1">
    <name type="scientific">Anopheles sinensis</name>
    <name type="common">Mosquito</name>
    <dbReference type="NCBI Taxonomy" id="74873"/>
    <lineage>
        <taxon>Eukaryota</taxon>
        <taxon>Metazoa</taxon>
        <taxon>Ecdysozoa</taxon>
        <taxon>Arthropoda</taxon>
        <taxon>Hexapoda</taxon>
        <taxon>Insecta</taxon>
        <taxon>Pterygota</taxon>
        <taxon>Neoptera</taxon>
        <taxon>Endopterygota</taxon>
        <taxon>Diptera</taxon>
        <taxon>Nematocera</taxon>
        <taxon>Culicoidea</taxon>
        <taxon>Culicidae</taxon>
        <taxon>Anophelinae</taxon>
        <taxon>Anopheles</taxon>
    </lineage>
</organism>
<reference evidence="2" key="2">
    <citation type="submission" date="2020-05" db="UniProtKB">
        <authorList>
            <consortium name="EnsemblMetazoa"/>
        </authorList>
    </citation>
    <scope>IDENTIFICATION</scope>
</reference>
<dbReference type="EMBL" id="KE525327">
    <property type="protein sequence ID" value="KFB47124.1"/>
    <property type="molecule type" value="Genomic_DNA"/>
</dbReference>
<dbReference type="Proteomes" id="UP000030765">
    <property type="component" value="Unassembled WGS sequence"/>
</dbReference>
<name>A0A084WA80_ANOSI</name>
<reference evidence="1 3" key="1">
    <citation type="journal article" date="2014" name="BMC Genomics">
        <title>Genome sequence of Anopheles sinensis provides insight into genetics basis of mosquito competence for malaria parasites.</title>
        <authorList>
            <person name="Zhou D."/>
            <person name="Zhang D."/>
            <person name="Ding G."/>
            <person name="Shi L."/>
            <person name="Hou Q."/>
            <person name="Ye Y."/>
            <person name="Xu Y."/>
            <person name="Zhou H."/>
            <person name="Xiong C."/>
            <person name="Li S."/>
            <person name="Yu J."/>
            <person name="Hong S."/>
            <person name="Yu X."/>
            <person name="Zou P."/>
            <person name="Chen C."/>
            <person name="Chang X."/>
            <person name="Wang W."/>
            <person name="Lv Y."/>
            <person name="Sun Y."/>
            <person name="Ma L."/>
            <person name="Shen B."/>
            <person name="Zhu C."/>
        </authorList>
    </citation>
    <scope>NUCLEOTIDE SEQUENCE [LARGE SCALE GENOMIC DNA]</scope>
</reference>